<dbReference type="InterPro" id="IPR029063">
    <property type="entry name" value="SAM-dependent_MTases_sf"/>
</dbReference>
<dbReference type="Gene3D" id="2.40.50.1070">
    <property type="match status" value="1"/>
</dbReference>
<evidence type="ECO:0000313" key="16">
    <source>
        <dbReference type="Proteomes" id="UP000078250"/>
    </source>
</evidence>
<evidence type="ECO:0000256" key="10">
    <source>
        <dbReference type="ARBA" id="ARBA00059995"/>
    </source>
</evidence>
<dbReference type="FunFam" id="3.40.50.150:FF:000009">
    <property type="entry name" value="23S rRNA (Uracil(1939)-C(5))-methyltransferase RlmD"/>
    <property type="match status" value="1"/>
</dbReference>
<dbReference type="AlphaFoldDB" id="A0AAJ3HUC6"/>
<dbReference type="GO" id="GO:0051539">
    <property type="term" value="F:4 iron, 4 sulfur cluster binding"/>
    <property type="evidence" value="ECO:0007669"/>
    <property type="project" value="UniProtKB-KW"/>
</dbReference>
<feature type="binding site" evidence="11">
    <location>
        <position position="130"/>
    </location>
    <ligand>
        <name>[4Fe-4S] cluster</name>
        <dbReference type="ChEBI" id="CHEBI:49883"/>
    </ligand>
</feature>
<feature type="binding site" evidence="11">
    <location>
        <position position="392"/>
    </location>
    <ligand>
        <name>S-adenosyl-L-methionine</name>
        <dbReference type="ChEBI" id="CHEBI:59789"/>
    </ligand>
</feature>
<evidence type="ECO:0000256" key="8">
    <source>
        <dbReference type="ARBA" id="ARBA00023014"/>
    </source>
</evidence>
<evidence type="ECO:0000256" key="7">
    <source>
        <dbReference type="ARBA" id="ARBA00023004"/>
    </source>
</evidence>
<feature type="binding site" evidence="11">
    <location>
        <position position="210"/>
    </location>
    <ligand>
        <name>[4Fe-4S] cluster</name>
        <dbReference type="ChEBI" id="CHEBI:49883"/>
    </ligand>
</feature>
<dbReference type="InterPro" id="IPR010280">
    <property type="entry name" value="U5_MeTrfase_fam"/>
</dbReference>
<dbReference type="GO" id="GO:0070475">
    <property type="term" value="P:rRNA base methylation"/>
    <property type="evidence" value="ECO:0007669"/>
    <property type="project" value="TreeGrafter"/>
</dbReference>
<dbReference type="HAMAP" id="MF_01010">
    <property type="entry name" value="23SrRNA_methyltr_RlmD"/>
    <property type="match status" value="1"/>
</dbReference>
<gene>
    <name evidence="11" type="primary">rlmD</name>
    <name evidence="15" type="ORF">M997_1131</name>
</gene>
<dbReference type="Pfam" id="PF01938">
    <property type="entry name" value="TRAM"/>
    <property type="match status" value="1"/>
</dbReference>
<comment type="caution">
    <text evidence="15">The sequence shown here is derived from an EMBL/GenBank/DDBJ whole genome shotgun (WGS) entry which is preliminary data.</text>
</comment>
<evidence type="ECO:0000313" key="15">
    <source>
        <dbReference type="EMBL" id="OAT48669.1"/>
    </source>
</evidence>
<keyword evidence="6 11" id="KW-0479">Metal-binding</keyword>
<evidence type="ECO:0000256" key="6">
    <source>
        <dbReference type="ARBA" id="ARBA00022723"/>
    </source>
</evidence>
<dbReference type="InterPro" id="IPR002792">
    <property type="entry name" value="TRAM_dom"/>
</dbReference>
<dbReference type="InterPro" id="IPR001566">
    <property type="entry name" value="23S_rRNA_MeTrfase_RlmD"/>
</dbReference>
<dbReference type="SUPFAM" id="SSF53335">
    <property type="entry name" value="S-adenosyl-L-methionine-dependent methyltransferases"/>
    <property type="match status" value="1"/>
</dbReference>
<feature type="binding site" evidence="11">
    <location>
        <position position="124"/>
    </location>
    <ligand>
        <name>[4Fe-4S] cluster</name>
        <dbReference type="ChEBI" id="CHEBI:49883"/>
    </ligand>
</feature>
<dbReference type="InterPro" id="IPR030391">
    <property type="entry name" value="MeTrfase_TrmA_CS"/>
</dbReference>
<sequence length="482" mass="54244">MFYSEMHSHSCYACKQVVKVQCILKLCYFAINPQLLHNFNTMVQFYSPKKRSVKKQATTLEVTASALDANGQGIAHAEGKTIFIKGLLPDETAKIRLTEEKRQFAKGEVVKRLTTSSQRIAPHCRYYERCGGCQQQHVPIALQRTTKASVLSHLIKRETNVVISAEPVIAGEEYGYRRRARLGLRYHSEHGLVMGFRQERSNDLVMIKECPVLKPQLNDLLSPLWNCLTQLSAVRDLGHVEMVLADNGPLIILRHLSPLSDDDKQSLRAFSQYNQVTIYLAGNNDEIARLTTTQWEPFYQIEGLSLQFAPTDFIQVNDEINPKMVTQAMEWLALSPTDRVLDLFCGMGNFTLPIAKRVSEVVGIEGVPELVAMAKKNAELNQLNNAHFWHADLSGDFSTMPWAKEGFNKVLLDPARAGAAQVMSHIVRLSAEKIVYVSCNPTTLARDSKVLLDSGYQLTSLKMLDMFPQTGHLESMALFSRK</sequence>
<feature type="binding site" evidence="11 12">
    <location>
        <position position="413"/>
    </location>
    <ligand>
        <name>S-adenosyl-L-methionine</name>
        <dbReference type="ChEBI" id="CHEBI:59789"/>
    </ligand>
</feature>
<evidence type="ECO:0000256" key="4">
    <source>
        <dbReference type="ARBA" id="ARBA00022679"/>
    </source>
</evidence>
<dbReference type="EC" id="2.1.1.190" evidence="11"/>
<dbReference type="Pfam" id="PF05958">
    <property type="entry name" value="tRNA_U5-meth_tr"/>
    <property type="match status" value="1"/>
</dbReference>
<dbReference type="PANTHER" id="PTHR11061">
    <property type="entry name" value="RNA M5U METHYLTRANSFERASE"/>
    <property type="match status" value="1"/>
</dbReference>
<dbReference type="NCBIfam" id="TIGR00479">
    <property type="entry name" value="rumA"/>
    <property type="match status" value="1"/>
</dbReference>
<dbReference type="FunFam" id="2.40.50.140:FF:000097">
    <property type="entry name" value="23S rRNA (uracil(1939)-C(5))-methyltransferase RlmD"/>
    <property type="match status" value="1"/>
</dbReference>
<keyword evidence="16" id="KW-1185">Reference proteome</keyword>
<evidence type="ECO:0000256" key="2">
    <source>
        <dbReference type="ARBA" id="ARBA00022552"/>
    </source>
</evidence>
<keyword evidence="5 11" id="KW-0949">S-adenosyl-L-methionine</keyword>
<evidence type="ECO:0000256" key="11">
    <source>
        <dbReference type="HAMAP-Rule" id="MF_01010"/>
    </source>
</evidence>
<feature type="binding site" evidence="11 12">
    <location>
        <position position="344"/>
    </location>
    <ligand>
        <name>S-adenosyl-L-methionine</name>
        <dbReference type="ChEBI" id="CHEBI:59789"/>
    </ligand>
</feature>
<keyword evidence="4 11" id="KW-0808">Transferase</keyword>
<dbReference type="Gene3D" id="2.40.50.140">
    <property type="entry name" value="Nucleic acid-binding proteins"/>
    <property type="match status" value="1"/>
</dbReference>
<dbReference type="SUPFAM" id="SSF50249">
    <property type="entry name" value="Nucleic acid-binding proteins"/>
    <property type="match status" value="1"/>
</dbReference>
<dbReference type="Gene3D" id="3.40.50.150">
    <property type="entry name" value="Vaccinia Virus protein VP39"/>
    <property type="match status" value="1"/>
</dbReference>
<keyword evidence="8 11" id="KW-0411">Iron-sulfur</keyword>
<dbReference type="InterPro" id="IPR030390">
    <property type="entry name" value="MeTrfase_TrmA_AS"/>
</dbReference>
<feature type="binding site" evidence="11 12">
    <location>
        <position position="365"/>
    </location>
    <ligand>
        <name>S-adenosyl-L-methionine</name>
        <dbReference type="ChEBI" id="CHEBI:59789"/>
    </ligand>
</feature>
<evidence type="ECO:0000256" key="12">
    <source>
        <dbReference type="PROSITE-ProRule" id="PRU01024"/>
    </source>
</evidence>
<evidence type="ECO:0000259" key="14">
    <source>
        <dbReference type="PROSITE" id="PS50926"/>
    </source>
</evidence>
<dbReference type="PANTHER" id="PTHR11061:SF49">
    <property type="entry name" value="23S RRNA (URACIL(1939)-C(5))-METHYLTRANSFERASE RLMD"/>
    <property type="match status" value="1"/>
</dbReference>
<comment type="catalytic activity">
    <reaction evidence="9 11">
        <text>uridine(1939) in 23S rRNA + S-adenosyl-L-methionine = 5-methyluridine(1939) in 23S rRNA + S-adenosyl-L-homocysteine + H(+)</text>
        <dbReference type="Rhea" id="RHEA:42908"/>
        <dbReference type="Rhea" id="RHEA-COMP:10278"/>
        <dbReference type="Rhea" id="RHEA-COMP:10279"/>
        <dbReference type="ChEBI" id="CHEBI:15378"/>
        <dbReference type="ChEBI" id="CHEBI:57856"/>
        <dbReference type="ChEBI" id="CHEBI:59789"/>
        <dbReference type="ChEBI" id="CHEBI:65315"/>
        <dbReference type="ChEBI" id="CHEBI:74447"/>
        <dbReference type="EC" id="2.1.1.190"/>
    </reaction>
</comment>
<dbReference type="PROSITE" id="PS01231">
    <property type="entry name" value="TRMA_2"/>
    <property type="match status" value="1"/>
</dbReference>
<dbReference type="Proteomes" id="UP000078250">
    <property type="component" value="Unassembled WGS sequence"/>
</dbReference>
<dbReference type="InterPro" id="IPR012340">
    <property type="entry name" value="NA-bd_OB-fold"/>
</dbReference>
<dbReference type="PROSITE" id="PS50926">
    <property type="entry name" value="TRAM"/>
    <property type="match status" value="1"/>
</dbReference>
<comment type="function">
    <text evidence="10 11">Catalyzes the formation of 5-methyl-uridine at position 1939 (m5U1939) in 23S rRNA.</text>
</comment>
<reference evidence="15 16" key="1">
    <citation type="submission" date="2016-04" db="EMBL/GenBank/DDBJ databases">
        <title>ATOL: Assembling a taxonomically balanced genome-scale reconstruction of the evolutionary history of the Enterobacteriaceae.</title>
        <authorList>
            <person name="Plunkett G.III."/>
            <person name="Neeno-Eckwall E.C."/>
            <person name="Glasner J.D."/>
            <person name="Perna N.T."/>
        </authorList>
    </citation>
    <scope>NUCLEOTIDE SEQUENCE [LARGE SCALE GENOMIC DNA]</scope>
    <source>
        <strain evidence="15 16">ATCC 700826</strain>
    </source>
</reference>
<keyword evidence="3 11" id="KW-0489">Methyltransferase</keyword>
<name>A0AAJ3HUC6_PROHU</name>
<feature type="active site" evidence="13">
    <location>
        <position position="439"/>
    </location>
</feature>
<accession>A0AAJ3HUC6</accession>
<comment type="similarity">
    <text evidence="11">Belongs to the class I-like SAM-binding methyltransferase superfamily. RNA M5U methyltransferase family. RlmD subfamily.</text>
</comment>
<feature type="active site" description="Nucleophile" evidence="11 12">
    <location>
        <position position="439"/>
    </location>
</feature>
<dbReference type="GO" id="GO:0003723">
    <property type="term" value="F:RNA binding"/>
    <property type="evidence" value="ECO:0007669"/>
    <property type="project" value="InterPro"/>
</dbReference>
<evidence type="ECO:0000256" key="9">
    <source>
        <dbReference type="ARBA" id="ARBA00052756"/>
    </source>
</evidence>
<dbReference type="CDD" id="cd02440">
    <property type="entry name" value="AdoMet_MTases"/>
    <property type="match status" value="1"/>
</dbReference>
<protein>
    <recommendedName>
        <fullName evidence="11">23S rRNA (uracil(1939)-C(5))-methyltransferase RlmD</fullName>
        <ecNumber evidence="11">2.1.1.190</ecNumber>
    </recommendedName>
    <alternativeName>
        <fullName evidence="11">23S rRNA(m5U1939)-methyltransferase</fullName>
    </alternativeName>
</protein>
<proteinExistence type="inferred from homology"/>
<dbReference type="EMBL" id="LXEV01000016">
    <property type="protein sequence ID" value="OAT48669.1"/>
    <property type="molecule type" value="Genomic_DNA"/>
</dbReference>
<keyword evidence="7 11" id="KW-0408">Iron</keyword>
<keyword evidence="2 11" id="KW-0698">rRNA processing</keyword>
<dbReference type="PROSITE" id="PS01230">
    <property type="entry name" value="TRMA_1"/>
    <property type="match status" value="1"/>
</dbReference>
<keyword evidence="1 11" id="KW-0004">4Fe-4S</keyword>
<evidence type="ECO:0000256" key="5">
    <source>
        <dbReference type="ARBA" id="ARBA00022691"/>
    </source>
</evidence>
<dbReference type="PROSITE" id="PS51687">
    <property type="entry name" value="SAM_MT_RNA_M5U"/>
    <property type="match status" value="1"/>
</dbReference>
<feature type="binding site" evidence="11 12">
    <location>
        <position position="315"/>
    </location>
    <ligand>
        <name>S-adenosyl-L-methionine</name>
        <dbReference type="ChEBI" id="CHEBI:59789"/>
    </ligand>
</feature>
<feature type="binding site" evidence="11">
    <location>
        <position position="133"/>
    </location>
    <ligand>
        <name>[4Fe-4S] cluster</name>
        <dbReference type="ChEBI" id="CHEBI:49883"/>
    </ligand>
</feature>
<dbReference type="GO" id="GO:0070041">
    <property type="term" value="F:rRNA (uridine-C5-)-methyltransferase activity"/>
    <property type="evidence" value="ECO:0007669"/>
    <property type="project" value="UniProtKB-UniRule"/>
</dbReference>
<dbReference type="GO" id="GO:0005506">
    <property type="term" value="F:iron ion binding"/>
    <property type="evidence" value="ECO:0007669"/>
    <property type="project" value="UniProtKB-UniRule"/>
</dbReference>
<dbReference type="NCBIfam" id="NF009639">
    <property type="entry name" value="PRK13168.1"/>
    <property type="match status" value="1"/>
</dbReference>
<organism evidence="15 16">
    <name type="scientific">Proteus hauseri ATCC 700826</name>
    <dbReference type="NCBI Taxonomy" id="1354271"/>
    <lineage>
        <taxon>Bacteria</taxon>
        <taxon>Pseudomonadati</taxon>
        <taxon>Pseudomonadota</taxon>
        <taxon>Gammaproteobacteria</taxon>
        <taxon>Enterobacterales</taxon>
        <taxon>Morganellaceae</taxon>
        <taxon>Proteus</taxon>
    </lineage>
</organism>
<feature type="domain" description="TRAM" evidence="14">
    <location>
        <begin position="50"/>
        <end position="111"/>
    </location>
</feature>
<evidence type="ECO:0000256" key="3">
    <source>
        <dbReference type="ARBA" id="ARBA00022603"/>
    </source>
</evidence>
<evidence type="ECO:0000256" key="13">
    <source>
        <dbReference type="PROSITE-ProRule" id="PRU10015"/>
    </source>
</evidence>
<evidence type="ECO:0000256" key="1">
    <source>
        <dbReference type="ARBA" id="ARBA00022485"/>
    </source>
</evidence>
<feature type="binding site" evidence="11">
    <location>
        <position position="349"/>
    </location>
    <ligand>
        <name>S-adenosyl-L-methionine</name>
        <dbReference type="ChEBI" id="CHEBI:59789"/>
    </ligand>
</feature>